<organism evidence="4 5">
    <name type="scientific">Puccinia coronata f. sp. avenae</name>
    <dbReference type="NCBI Taxonomy" id="200324"/>
    <lineage>
        <taxon>Eukaryota</taxon>
        <taxon>Fungi</taxon>
        <taxon>Dikarya</taxon>
        <taxon>Basidiomycota</taxon>
        <taxon>Pucciniomycotina</taxon>
        <taxon>Pucciniomycetes</taxon>
        <taxon>Pucciniales</taxon>
        <taxon>Pucciniaceae</taxon>
        <taxon>Puccinia</taxon>
    </lineage>
</organism>
<evidence type="ECO:0000313" key="5">
    <source>
        <dbReference type="Proteomes" id="UP000235388"/>
    </source>
</evidence>
<dbReference type="Proteomes" id="UP000235392">
    <property type="component" value="Unassembled WGS sequence"/>
</dbReference>
<feature type="region of interest" description="Disordered" evidence="1">
    <location>
        <begin position="1"/>
        <end position="24"/>
    </location>
</feature>
<keyword evidence="5" id="KW-1185">Reference proteome</keyword>
<dbReference type="AlphaFoldDB" id="A0A2N5W1P2"/>
<dbReference type="Proteomes" id="UP000235388">
    <property type="component" value="Unassembled WGS sequence"/>
</dbReference>
<dbReference type="EMBL" id="PGCJ01000024">
    <property type="protein sequence ID" value="PLW56168.1"/>
    <property type="molecule type" value="Genomic_DNA"/>
</dbReference>
<gene>
    <name evidence="4" type="ORF">PCANC_04695</name>
    <name evidence="3" type="ORF">PCASD_06776</name>
    <name evidence="2" type="ORF">PCASD_16135</name>
</gene>
<evidence type="ECO:0000313" key="3">
    <source>
        <dbReference type="EMBL" id="PLW43511.1"/>
    </source>
</evidence>
<feature type="compositionally biased region" description="Low complexity" evidence="1">
    <location>
        <begin position="1"/>
        <end position="22"/>
    </location>
</feature>
<protein>
    <submittedName>
        <fullName evidence="4">Uncharacterized protein</fullName>
    </submittedName>
</protein>
<evidence type="ECO:0000313" key="4">
    <source>
        <dbReference type="EMBL" id="PLW56168.1"/>
    </source>
</evidence>
<evidence type="ECO:0000313" key="2">
    <source>
        <dbReference type="EMBL" id="PLW22556.1"/>
    </source>
</evidence>
<evidence type="ECO:0000256" key="1">
    <source>
        <dbReference type="SAM" id="MobiDB-lite"/>
    </source>
</evidence>
<proteinExistence type="predicted"/>
<accession>A0A2N5W1P2</accession>
<comment type="caution">
    <text evidence="4">The sequence shown here is derived from an EMBL/GenBank/DDBJ whole genome shotgun (WGS) entry which is preliminary data.</text>
</comment>
<evidence type="ECO:0000313" key="6">
    <source>
        <dbReference type="Proteomes" id="UP000235392"/>
    </source>
</evidence>
<dbReference type="EMBL" id="PGCI01000067">
    <property type="protein sequence ID" value="PLW43511.1"/>
    <property type="molecule type" value="Genomic_DNA"/>
</dbReference>
<name>A0A2N5W1P2_9BASI</name>
<reference evidence="5 6" key="1">
    <citation type="submission" date="2017-11" db="EMBL/GenBank/DDBJ databases">
        <title>De novo assembly and phasing of dikaryotic genomes from two isolates of Puccinia coronata f. sp. avenae, the causal agent of oat crown rust.</title>
        <authorList>
            <person name="Miller M.E."/>
            <person name="Zhang Y."/>
            <person name="Omidvar V."/>
            <person name="Sperschneider J."/>
            <person name="Schwessinger B."/>
            <person name="Raley C."/>
            <person name="Palmer J.M."/>
            <person name="Garnica D."/>
            <person name="Upadhyaya N."/>
            <person name="Rathjen J."/>
            <person name="Taylor J.M."/>
            <person name="Park R.F."/>
            <person name="Dodds P.N."/>
            <person name="Hirsch C.D."/>
            <person name="Kianian S.F."/>
            <person name="Figueroa M."/>
        </authorList>
    </citation>
    <scope>NUCLEOTIDE SEQUENCE [LARGE SCALE GENOMIC DNA]</scope>
    <source>
        <strain evidence="4">12NC29</strain>
        <strain evidence="2">12SD80</strain>
    </source>
</reference>
<dbReference type="EMBL" id="PGCI01000660">
    <property type="protein sequence ID" value="PLW22556.1"/>
    <property type="molecule type" value="Genomic_DNA"/>
</dbReference>
<sequence length="118" mass="12241">MAQPKTKPATKAATKPLAKDPTSCSAGKSVFCFSKAAFDVGTSQSKLKMYNSLAPAFTGKNCRQICATDKIKDGIGQCCTTATILPQAANNQPDTSLTSITVDGTVIANGACEHNNNP</sequence>